<organism evidence="7 8">
    <name type="scientific">Megalurothrips usitatus</name>
    <name type="common">bean blossom thrips</name>
    <dbReference type="NCBI Taxonomy" id="439358"/>
    <lineage>
        <taxon>Eukaryota</taxon>
        <taxon>Metazoa</taxon>
        <taxon>Ecdysozoa</taxon>
        <taxon>Arthropoda</taxon>
        <taxon>Hexapoda</taxon>
        <taxon>Insecta</taxon>
        <taxon>Pterygota</taxon>
        <taxon>Neoptera</taxon>
        <taxon>Paraneoptera</taxon>
        <taxon>Thysanoptera</taxon>
        <taxon>Terebrantia</taxon>
        <taxon>Thripoidea</taxon>
        <taxon>Thripidae</taxon>
        <taxon>Megalurothrips</taxon>
    </lineage>
</organism>
<feature type="transmembrane region" description="Helical" evidence="6">
    <location>
        <begin position="57"/>
        <end position="77"/>
    </location>
</feature>
<evidence type="ECO:0000256" key="1">
    <source>
        <dbReference type="ARBA" id="ARBA00004141"/>
    </source>
</evidence>
<dbReference type="Proteomes" id="UP001075354">
    <property type="component" value="Chromosome 8"/>
</dbReference>
<feature type="transmembrane region" description="Helical" evidence="6">
    <location>
        <begin position="131"/>
        <end position="152"/>
    </location>
</feature>
<feature type="transmembrane region" description="Helical" evidence="6">
    <location>
        <begin position="27"/>
        <end position="45"/>
    </location>
</feature>
<comment type="subcellular location">
    <subcellularLocation>
        <location evidence="1">Membrane</location>
        <topology evidence="1">Multi-pass membrane protein</topology>
    </subcellularLocation>
</comment>
<keyword evidence="4 6" id="KW-1133">Transmembrane helix</keyword>
<protein>
    <recommendedName>
        <fullName evidence="9">Transmembrane protein 50A</fullName>
    </recommendedName>
</protein>
<evidence type="ECO:0008006" key="9">
    <source>
        <dbReference type="Google" id="ProtNLM"/>
    </source>
</evidence>
<dbReference type="Pfam" id="PF05255">
    <property type="entry name" value="UPF0220"/>
    <property type="match status" value="1"/>
</dbReference>
<keyword evidence="5 6" id="KW-0472">Membrane</keyword>
<evidence type="ECO:0000256" key="4">
    <source>
        <dbReference type="ARBA" id="ARBA00022989"/>
    </source>
</evidence>
<evidence type="ECO:0000256" key="5">
    <source>
        <dbReference type="ARBA" id="ARBA00023136"/>
    </source>
</evidence>
<comment type="caution">
    <text evidence="7">The sequence shown here is derived from an EMBL/GenBank/DDBJ whole genome shotgun (WGS) entry which is preliminary data.</text>
</comment>
<evidence type="ECO:0000313" key="8">
    <source>
        <dbReference type="Proteomes" id="UP001075354"/>
    </source>
</evidence>
<evidence type="ECO:0000256" key="6">
    <source>
        <dbReference type="SAM" id="Phobius"/>
    </source>
</evidence>
<evidence type="ECO:0000313" key="7">
    <source>
        <dbReference type="EMBL" id="KAJ1525430.1"/>
    </source>
</evidence>
<dbReference type="GO" id="GO:0016020">
    <property type="term" value="C:membrane"/>
    <property type="evidence" value="ECO:0007669"/>
    <property type="project" value="UniProtKB-SubCell"/>
</dbReference>
<keyword evidence="3 6" id="KW-0812">Transmembrane</keyword>
<reference evidence="7" key="1">
    <citation type="submission" date="2022-12" db="EMBL/GenBank/DDBJ databases">
        <title>Chromosome-level genome assembly of the bean flower thrips Megalurothrips usitatus.</title>
        <authorList>
            <person name="Ma L."/>
            <person name="Liu Q."/>
            <person name="Li H."/>
            <person name="Cai W."/>
        </authorList>
    </citation>
    <scope>NUCLEOTIDE SEQUENCE</scope>
    <source>
        <strain evidence="7">Cailab_2022a</strain>
    </source>
</reference>
<sequence length="161" mass="17971">MGNFGSCVDNINIPPCFWFVGGEKRNAIASMVAGTLFFMGWWFIIDAQSVYPENMSHAYHVCGVFGTLSLFMINAVSNAQMRGDAYNGGFCGPRGARLWLFLGFVMGFGSVIASCWILFANYVSNPAKMPSHWPGFALFFQNVFIFMGSLIYKFGRVEDQF</sequence>
<dbReference type="AlphaFoldDB" id="A0AAV7XLF6"/>
<proteinExistence type="inferred from homology"/>
<accession>A0AAV7XLF6</accession>
<evidence type="ECO:0000256" key="3">
    <source>
        <dbReference type="ARBA" id="ARBA00022692"/>
    </source>
</evidence>
<dbReference type="PANTHER" id="PTHR13180">
    <property type="entry name" value="SMALL MEMBRANE PROTEIN-RELATED"/>
    <property type="match status" value="1"/>
</dbReference>
<keyword evidence="8" id="KW-1185">Reference proteome</keyword>
<evidence type="ECO:0000256" key="2">
    <source>
        <dbReference type="ARBA" id="ARBA00005335"/>
    </source>
</evidence>
<gene>
    <name evidence="7" type="ORF">ONE63_010242</name>
</gene>
<feature type="transmembrane region" description="Helical" evidence="6">
    <location>
        <begin position="98"/>
        <end position="119"/>
    </location>
</feature>
<comment type="similarity">
    <text evidence="2">Belongs to the UPF0220 family.</text>
</comment>
<name>A0AAV7XLF6_9NEOP</name>
<dbReference type="InterPro" id="IPR007919">
    <property type="entry name" value="UPF0220"/>
</dbReference>
<dbReference type="EMBL" id="JAPTSV010000008">
    <property type="protein sequence ID" value="KAJ1525430.1"/>
    <property type="molecule type" value="Genomic_DNA"/>
</dbReference>